<gene>
    <name evidence="2" type="ORF">AWH51_13830</name>
</gene>
<dbReference type="Proteomes" id="UP000076218">
    <property type="component" value="Unassembled WGS sequence"/>
</dbReference>
<evidence type="ECO:0000256" key="1">
    <source>
        <dbReference type="SAM" id="MobiDB-lite"/>
    </source>
</evidence>
<dbReference type="STRING" id="31965.AWH51_13830"/>
<dbReference type="OrthoDB" id="9758822at2"/>
<sequence length="559" mass="57036">MTATPLIELRPRSATSPALAETPPADRGRASAASGAAASARRVPPSGTTAAVQRDGRRARIAGRAARPGSAPDDRRDDLVWRSGRLELHLRRAPDGPVMLGRLVAGSVETVVAEPVPLVDARVAAGPGAAAGVGADLRYVAHSVSADGATLVVVQATPAGIRVTATLRGRDGALRSTAVVTNDTGAPVRVEAVSCWAAPLGVRLDKGDVPDPAADWELLEGRVDASGAERWSVRDLRSAELLPCPRAGGAEAGGAEAGRGSVDRASGAAADAVHAAAALPVAALLSERQEVAWLWEVAADGPWRWQLHEGTADCRLALSRPAHADPAGAEILAPGASTAAASALVAVGTDLEDAAAAMTRARRAERLASGAVPSDRMHDATAVATAALSTLPEETVVPVHLRSGMTTAETTAALVAGLAGALRLDADGDLRPDQRALAADAVRVADDLRDGLARSVPLWPRGVPAGGERWTCAARDTGEAVVVAIGDRGDDADAALLSFPSLVGRRVDVAVLFPRDLADGGADEAADGGAEWDAVRGILTVRSAPGGPSARLLELRRRS</sequence>
<accession>A0A154UZ91</accession>
<dbReference type="AlphaFoldDB" id="A0A154UZ91"/>
<reference evidence="2 3" key="1">
    <citation type="submission" date="2016-01" db="EMBL/GenBank/DDBJ databases">
        <title>Draft genome sequence of Clavibacter michiganensis subsp. tessellarius DOAB 609.</title>
        <authorList>
            <person name="Tambong J.T."/>
        </authorList>
    </citation>
    <scope>NUCLEOTIDE SEQUENCE [LARGE SCALE GENOMIC DNA]</scope>
    <source>
        <strain evidence="2 3">DOAB 609</strain>
    </source>
</reference>
<organism evidence="2 3">
    <name type="scientific">Clavibacter tessellarius</name>
    <dbReference type="NCBI Taxonomy" id="31965"/>
    <lineage>
        <taxon>Bacteria</taxon>
        <taxon>Bacillati</taxon>
        <taxon>Actinomycetota</taxon>
        <taxon>Actinomycetes</taxon>
        <taxon>Micrococcales</taxon>
        <taxon>Microbacteriaceae</taxon>
        <taxon>Clavibacter</taxon>
    </lineage>
</organism>
<feature type="region of interest" description="Disordered" evidence="1">
    <location>
        <begin position="1"/>
        <end position="77"/>
    </location>
</feature>
<name>A0A154UZ91_9MICO</name>
<dbReference type="EMBL" id="LQXA01000044">
    <property type="protein sequence ID" value="KZC94387.1"/>
    <property type="molecule type" value="Genomic_DNA"/>
</dbReference>
<protein>
    <submittedName>
        <fullName evidence="2">Uncharacterized protein</fullName>
    </submittedName>
</protein>
<feature type="compositionally biased region" description="Low complexity" evidence="1">
    <location>
        <begin position="30"/>
        <end position="47"/>
    </location>
</feature>
<dbReference type="Gene3D" id="2.70.98.60">
    <property type="entry name" value="alpha-galactosidase from lactobacil brevis"/>
    <property type="match status" value="1"/>
</dbReference>
<dbReference type="RefSeq" id="WP_063072285.1">
    <property type="nucleotide sequence ID" value="NZ_LQXA01000044.1"/>
</dbReference>
<proteinExistence type="predicted"/>
<evidence type="ECO:0000313" key="2">
    <source>
        <dbReference type="EMBL" id="KZC94387.1"/>
    </source>
</evidence>
<comment type="caution">
    <text evidence="2">The sequence shown here is derived from an EMBL/GenBank/DDBJ whole genome shotgun (WGS) entry which is preliminary data.</text>
</comment>
<evidence type="ECO:0000313" key="3">
    <source>
        <dbReference type="Proteomes" id="UP000076218"/>
    </source>
</evidence>
<feature type="compositionally biased region" description="Low complexity" evidence="1">
    <location>
        <begin position="62"/>
        <end position="71"/>
    </location>
</feature>
<dbReference type="InterPro" id="IPR038417">
    <property type="entry name" value="Alpga-gal_N_sf"/>
</dbReference>